<sequence>MCHKQTTILRCGHESQTLSYFHPCARFRRLQEDKKKNFFTRHTKLKDCGNVTRERHRDDSRVCGTCYGKQKQELRARREREQQAEAKRVQERSEILNARVQQDLREKERRERAEAERRKGMERDARRRKAEEEEDMRKRERRAYREDMARKREEEERQRQQEKRSRAERAERERREREAKREAEKRAKAEAERRKAEERAVERQRRETEERKRREEKEPREKRQRAAAENARRNASSSSSTQRPTPPPGRLADRRFLSPAAEAKRQQQLRTQMTSPSRPVQRGSAAVPPLRIPTRLTQLPVHRRGPQRPVQVVSPIPMHFAQAASIHGNSPPMDRSEPYYPTGPSRRPADPVDDILNMYHQHSPTFDISEPFNPGFRQANTTANPNPNRTPGRHVGLGIHVPSSSQQSSGLRRYSSGPQPPSENVLNKHKAKQTKIPSPTRSPRRGVASDTDRLTRSKSTKASSSTWKSGDSGATAPPGTFRRDRKYHATGPRPAPVPQGPNPTLANLEVKTVDRQRRPSERSTSALSAVRDVLSRLTSRSKSRNQLTPSPLARAANLAHRASGTFNTLVGHQSPSPQWACFDAREIERQARTSQQPGKKSSSSRR</sequence>
<name>A0AAN6XFC3_9PEZI</name>
<feature type="region of interest" description="Disordered" evidence="1">
    <location>
        <begin position="585"/>
        <end position="606"/>
    </location>
</feature>
<dbReference type="EMBL" id="MU863930">
    <property type="protein sequence ID" value="KAK4199575.1"/>
    <property type="molecule type" value="Genomic_DNA"/>
</dbReference>
<evidence type="ECO:0000313" key="3">
    <source>
        <dbReference type="Proteomes" id="UP001303160"/>
    </source>
</evidence>
<protein>
    <submittedName>
        <fullName evidence="2">Uncharacterized protein</fullName>
    </submittedName>
</protein>
<keyword evidence="3" id="KW-1185">Reference proteome</keyword>
<dbReference type="AlphaFoldDB" id="A0AAN6XFC3"/>
<evidence type="ECO:0000256" key="1">
    <source>
        <dbReference type="SAM" id="MobiDB-lite"/>
    </source>
</evidence>
<feature type="region of interest" description="Disordered" evidence="1">
    <location>
        <begin position="325"/>
        <end position="352"/>
    </location>
</feature>
<organism evidence="2 3">
    <name type="scientific">Triangularia verruculosa</name>
    <dbReference type="NCBI Taxonomy" id="2587418"/>
    <lineage>
        <taxon>Eukaryota</taxon>
        <taxon>Fungi</taxon>
        <taxon>Dikarya</taxon>
        <taxon>Ascomycota</taxon>
        <taxon>Pezizomycotina</taxon>
        <taxon>Sordariomycetes</taxon>
        <taxon>Sordariomycetidae</taxon>
        <taxon>Sordariales</taxon>
        <taxon>Podosporaceae</taxon>
        <taxon>Triangularia</taxon>
    </lineage>
</organism>
<feature type="compositionally biased region" description="Low complexity" evidence="1">
    <location>
        <begin position="460"/>
        <end position="469"/>
    </location>
</feature>
<feature type="region of interest" description="Disordered" evidence="1">
    <location>
        <begin position="366"/>
        <end position="505"/>
    </location>
</feature>
<gene>
    <name evidence="2" type="ORF">QBC40DRAFT_227522</name>
</gene>
<feature type="compositionally biased region" description="Polar residues" evidence="1">
    <location>
        <begin position="266"/>
        <end position="278"/>
    </location>
</feature>
<comment type="caution">
    <text evidence="2">The sequence shown here is derived from an EMBL/GenBank/DDBJ whole genome shotgun (WGS) entry which is preliminary data.</text>
</comment>
<feature type="compositionally biased region" description="Polar residues" evidence="1">
    <location>
        <begin position="592"/>
        <end position="606"/>
    </location>
</feature>
<evidence type="ECO:0000313" key="2">
    <source>
        <dbReference type="EMBL" id="KAK4199575.1"/>
    </source>
</evidence>
<proteinExistence type="predicted"/>
<reference evidence="2" key="2">
    <citation type="submission" date="2023-05" db="EMBL/GenBank/DDBJ databases">
        <authorList>
            <consortium name="Lawrence Berkeley National Laboratory"/>
            <person name="Steindorff A."/>
            <person name="Hensen N."/>
            <person name="Bonometti L."/>
            <person name="Westerberg I."/>
            <person name="Brannstrom I.O."/>
            <person name="Guillou S."/>
            <person name="Cros-Aarteil S."/>
            <person name="Calhoun S."/>
            <person name="Haridas S."/>
            <person name="Kuo A."/>
            <person name="Mondo S."/>
            <person name="Pangilinan J."/>
            <person name="Riley R."/>
            <person name="Labutti K."/>
            <person name="Andreopoulos B."/>
            <person name="Lipzen A."/>
            <person name="Chen C."/>
            <person name="Yanf M."/>
            <person name="Daum C."/>
            <person name="Ng V."/>
            <person name="Clum A."/>
            <person name="Ohm R."/>
            <person name="Martin F."/>
            <person name="Silar P."/>
            <person name="Natvig D."/>
            <person name="Lalanne C."/>
            <person name="Gautier V."/>
            <person name="Ament-Velasquez S.L."/>
            <person name="Kruys A."/>
            <person name="Hutchinson M.I."/>
            <person name="Powell A.J."/>
            <person name="Barry K."/>
            <person name="Miller A.N."/>
            <person name="Grigoriev I.V."/>
            <person name="Debuchy R."/>
            <person name="Gladieux P."/>
            <person name="Thoren M.H."/>
            <person name="Johannesson H."/>
        </authorList>
    </citation>
    <scope>NUCLEOTIDE SEQUENCE</scope>
    <source>
        <strain evidence="2">CBS 315.58</strain>
    </source>
</reference>
<feature type="region of interest" description="Disordered" evidence="1">
    <location>
        <begin position="103"/>
        <end position="297"/>
    </location>
</feature>
<dbReference type="Proteomes" id="UP001303160">
    <property type="component" value="Unassembled WGS sequence"/>
</dbReference>
<reference evidence="2" key="1">
    <citation type="journal article" date="2023" name="Mol. Phylogenet. Evol.">
        <title>Genome-scale phylogeny and comparative genomics of the fungal order Sordariales.</title>
        <authorList>
            <person name="Hensen N."/>
            <person name="Bonometti L."/>
            <person name="Westerberg I."/>
            <person name="Brannstrom I.O."/>
            <person name="Guillou S."/>
            <person name="Cros-Aarteil S."/>
            <person name="Calhoun S."/>
            <person name="Haridas S."/>
            <person name="Kuo A."/>
            <person name="Mondo S."/>
            <person name="Pangilinan J."/>
            <person name="Riley R."/>
            <person name="LaButti K."/>
            <person name="Andreopoulos B."/>
            <person name="Lipzen A."/>
            <person name="Chen C."/>
            <person name="Yan M."/>
            <person name="Daum C."/>
            <person name="Ng V."/>
            <person name="Clum A."/>
            <person name="Steindorff A."/>
            <person name="Ohm R.A."/>
            <person name="Martin F."/>
            <person name="Silar P."/>
            <person name="Natvig D.O."/>
            <person name="Lalanne C."/>
            <person name="Gautier V."/>
            <person name="Ament-Velasquez S.L."/>
            <person name="Kruys A."/>
            <person name="Hutchinson M.I."/>
            <person name="Powell A.J."/>
            <person name="Barry K."/>
            <person name="Miller A.N."/>
            <person name="Grigoriev I.V."/>
            <person name="Debuchy R."/>
            <person name="Gladieux P."/>
            <person name="Hiltunen Thoren M."/>
            <person name="Johannesson H."/>
        </authorList>
    </citation>
    <scope>NUCLEOTIDE SEQUENCE</scope>
    <source>
        <strain evidence="2">CBS 315.58</strain>
    </source>
</reference>
<feature type="compositionally biased region" description="Low complexity" evidence="1">
    <location>
        <begin position="233"/>
        <end position="243"/>
    </location>
</feature>
<feature type="compositionally biased region" description="Basic and acidic residues" evidence="1">
    <location>
        <begin position="103"/>
        <end position="232"/>
    </location>
</feature>
<accession>A0AAN6XFC3</accession>